<dbReference type="AlphaFoldDB" id="A0A5S9F6P2"/>
<proteinExistence type="predicted"/>
<dbReference type="SUPFAM" id="SSF49879">
    <property type="entry name" value="SMAD/FHA domain"/>
    <property type="match status" value="1"/>
</dbReference>
<sequence>MDKIFCHICDEELADNVEQLPEKCPICDTRKYEIIQEIKILEETQEPGAQTQTPQIEVIASAPLMAKQPEVTSEPRVVEQVSEPQVIESPRVVESTQVDEPTVEENDSIEKQSNVTQVEAFRSNMPAVVVEEQDPISDIMCYDDESDDQIIFKENISIEENPAKNDVIFDETDVVFDDTPDVVFEDETPKTQEPKEAPRVPQKTGASSLEVLPDRDIGFPKGSYLVLYNAEKKAIAYFKIDGAGSIIIGRSSERGSPNDIDLTMAWKHAYKHKLEAGAFQEKMKMVKGISRKHALIRYDKNKKSYVFFHLSEKNYTIVKTPQGEKRERPPKNRNPVHLEPGSLISMGNHKNYIIMRFKEIR</sequence>
<organism evidence="3 4">
    <name type="scientific">Uabimicrobium amorphum</name>
    <dbReference type="NCBI Taxonomy" id="2596890"/>
    <lineage>
        <taxon>Bacteria</taxon>
        <taxon>Pseudomonadati</taxon>
        <taxon>Planctomycetota</taxon>
        <taxon>Candidatus Uabimicrobiia</taxon>
        <taxon>Candidatus Uabimicrobiales</taxon>
        <taxon>Candidatus Uabimicrobiaceae</taxon>
        <taxon>Candidatus Uabimicrobium</taxon>
    </lineage>
</organism>
<dbReference type="Proteomes" id="UP000326354">
    <property type="component" value="Chromosome"/>
</dbReference>
<evidence type="ECO:0000313" key="3">
    <source>
        <dbReference type="EMBL" id="BBM88086.1"/>
    </source>
</evidence>
<name>A0A5S9F6P2_UABAM</name>
<evidence type="ECO:0000259" key="2">
    <source>
        <dbReference type="PROSITE" id="PS50006"/>
    </source>
</evidence>
<feature type="compositionally biased region" description="Basic and acidic residues" evidence="1">
    <location>
        <begin position="187"/>
        <end position="198"/>
    </location>
</feature>
<dbReference type="PROSITE" id="PS50006">
    <property type="entry name" value="FHA_DOMAIN"/>
    <property type="match status" value="1"/>
</dbReference>
<dbReference type="RefSeq" id="WP_151972250.1">
    <property type="nucleotide sequence ID" value="NZ_AP019860.1"/>
</dbReference>
<feature type="region of interest" description="Disordered" evidence="1">
    <location>
        <begin position="184"/>
        <end position="206"/>
    </location>
</feature>
<accession>A0A5S9F6P2</accession>
<evidence type="ECO:0000313" key="4">
    <source>
        <dbReference type="Proteomes" id="UP000326354"/>
    </source>
</evidence>
<dbReference type="Pfam" id="PF00498">
    <property type="entry name" value="FHA"/>
    <property type="match status" value="1"/>
</dbReference>
<protein>
    <recommendedName>
        <fullName evidence="2">FHA domain-containing protein</fullName>
    </recommendedName>
</protein>
<dbReference type="InterPro" id="IPR008984">
    <property type="entry name" value="SMAD_FHA_dom_sf"/>
</dbReference>
<feature type="domain" description="FHA" evidence="2">
    <location>
        <begin position="246"/>
        <end position="318"/>
    </location>
</feature>
<dbReference type="Gene3D" id="2.60.200.20">
    <property type="match status" value="1"/>
</dbReference>
<reference evidence="3 4" key="1">
    <citation type="submission" date="2019-08" db="EMBL/GenBank/DDBJ databases">
        <title>Complete genome sequence of Candidatus Uab amorphum.</title>
        <authorList>
            <person name="Shiratori T."/>
            <person name="Suzuki S."/>
            <person name="Kakizawa Y."/>
            <person name="Ishida K."/>
        </authorList>
    </citation>
    <scope>NUCLEOTIDE SEQUENCE [LARGE SCALE GENOMIC DNA]</scope>
    <source>
        <strain evidence="3 4">SRT547</strain>
    </source>
</reference>
<dbReference type="InterPro" id="IPR000253">
    <property type="entry name" value="FHA_dom"/>
</dbReference>
<keyword evidence="4" id="KW-1185">Reference proteome</keyword>
<dbReference type="EMBL" id="AP019860">
    <property type="protein sequence ID" value="BBM88086.1"/>
    <property type="molecule type" value="Genomic_DNA"/>
</dbReference>
<evidence type="ECO:0000256" key="1">
    <source>
        <dbReference type="SAM" id="MobiDB-lite"/>
    </source>
</evidence>
<gene>
    <name evidence="3" type="ORF">UABAM_06502</name>
</gene>
<dbReference type="KEGG" id="uam:UABAM_06502"/>
<feature type="region of interest" description="Disordered" evidence="1">
    <location>
        <begin position="320"/>
        <end position="341"/>
    </location>
</feature>